<dbReference type="GO" id="GO:0016846">
    <property type="term" value="F:carbon-sulfur lyase activity"/>
    <property type="evidence" value="ECO:0007669"/>
    <property type="project" value="InterPro"/>
</dbReference>
<gene>
    <name evidence="6" type="ORF">DOTSEDRAFT_54972</name>
</gene>
<dbReference type="STRING" id="675120.N1PMH0"/>
<dbReference type="InterPro" id="IPR006913">
    <property type="entry name" value="CENP-V/GFA"/>
</dbReference>
<dbReference type="OrthoDB" id="5422068at2759"/>
<dbReference type="OMA" id="CHCKSTH"/>
<reference evidence="6 7" key="2">
    <citation type="journal article" date="2012" name="PLoS Pathog.">
        <title>Diverse lifestyles and strategies of plant pathogenesis encoded in the genomes of eighteen Dothideomycetes fungi.</title>
        <authorList>
            <person name="Ohm R.A."/>
            <person name="Feau N."/>
            <person name="Henrissat B."/>
            <person name="Schoch C.L."/>
            <person name="Horwitz B.A."/>
            <person name="Barry K.W."/>
            <person name="Condon B.J."/>
            <person name="Copeland A.C."/>
            <person name="Dhillon B."/>
            <person name="Glaser F."/>
            <person name="Hesse C.N."/>
            <person name="Kosti I."/>
            <person name="LaButti K."/>
            <person name="Lindquist E.A."/>
            <person name="Lucas S."/>
            <person name="Salamov A.A."/>
            <person name="Bradshaw R.E."/>
            <person name="Ciuffetti L."/>
            <person name="Hamelin R.C."/>
            <person name="Kema G.H.J."/>
            <person name="Lawrence C."/>
            <person name="Scott J.A."/>
            <person name="Spatafora J.W."/>
            <person name="Turgeon B.G."/>
            <person name="de Wit P.J.G.M."/>
            <person name="Zhong S."/>
            <person name="Goodwin S.B."/>
            <person name="Grigoriev I.V."/>
        </authorList>
    </citation>
    <scope>NUCLEOTIDE SEQUENCE [LARGE SCALE GENOMIC DNA]</scope>
    <source>
        <strain evidence="7">NZE10 / CBS 128990</strain>
    </source>
</reference>
<dbReference type="SUPFAM" id="SSF51316">
    <property type="entry name" value="Mss4-like"/>
    <property type="match status" value="1"/>
</dbReference>
<evidence type="ECO:0000256" key="2">
    <source>
        <dbReference type="ARBA" id="ARBA00022723"/>
    </source>
</evidence>
<keyword evidence="2" id="KW-0479">Metal-binding</keyword>
<dbReference type="GO" id="GO:0046872">
    <property type="term" value="F:metal ion binding"/>
    <property type="evidence" value="ECO:0007669"/>
    <property type="project" value="UniProtKB-KW"/>
</dbReference>
<reference evidence="7" key="1">
    <citation type="journal article" date="2012" name="PLoS Genet.">
        <title>The genomes of the fungal plant pathogens Cladosporium fulvum and Dothistroma septosporum reveal adaptation to different hosts and lifestyles but also signatures of common ancestry.</title>
        <authorList>
            <person name="de Wit P.J.G.M."/>
            <person name="van der Burgt A."/>
            <person name="Oekmen B."/>
            <person name="Stergiopoulos I."/>
            <person name="Abd-Elsalam K.A."/>
            <person name="Aerts A.L."/>
            <person name="Bahkali A.H."/>
            <person name="Beenen H.G."/>
            <person name="Chettri P."/>
            <person name="Cox M.P."/>
            <person name="Datema E."/>
            <person name="de Vries R.P."/>
            <person name="Dhillon B."/>
            <person name="Ganley A.R."/>
            <person name="Griffiths S.A."/>
            <person name="Guo Y."/>
            <person name="Hamelin R.C."/>
            <person name="Henrissat B."/>
            <person name="Kabir M.S."/>
            <person name="Jashni M.K."/>
            <person name="Kema G."/>
            <person name="Klaubauf S."/>
            <person name="Lapidus A."/>
            <person name="Levasseur A."/>
            <person name="Lindquist E."/>
            <person name="Mehrabi R."/>
            <person name="Ohm R.A."/>
            <person name="Owen T.J."/>
            <person name="Salamov A."/>
            <person name="Schwelm A."/>
            <person name="Schijlen E."/>
            <person name="Sun H."/>
            <person name="van den Burg H.A."/>
            <person name="van Ham R.C.H.J."/>
            <person name="Zhang S."/>
            <person name="Goodwin S.B."/>
            <person name="Grigoriev I.V."/>
            <person name="Collemare J."/>
            <person name="Bradshaw R.E."/>
        </authorList>
    </citation>
    <scope>NUCLEOTIDE SEQUENCE [LARGE SCALE GENOMIC DNA]</scope>
    <source>
        <strain evidence="7">NZE10 / CBS 128990</strain>
    </source>
</reference>
<evidence type="ECO:0000256" key="4">
    <source>
        <dbReference type="ARBA" id="ARBA00023239"/>
    </source>
</evidence>
<proteinExistence type="inferred from homology"/>
<comment type="similarity">
    <text evidence="1">Belongs to the Gfa family.</text>
</comment>
<keyword evidence="4" id="KW-0456">Lyase</keyword>
<dbReference type="PANTHER" id="PTHR33337:SF31">
    <property type="entry name" value="DUF636 DOMAIN PROTEIN (AFU_ORTHOLOGUE AFUA_2G12650)"/>
    <property type="match status" value="1"/>
</dbReference>
<dbReference type="PROSITE" id="PS51891">
    <property type="entry name" value="CENP_V_GFA"/>
    <property type="match status" value="1"/>
</dbReference>
<dbReference type="AlphaFoldDB" id="N1PMH0"/>
<feature type="domain" description="CENP-V/GFA" evidence="5">
    <location>
        <begin position="1"/>
        <end position="119"/>
    </location>
</feature>
<evidence type="ECO:0000256" key="1">
    <source>
        <dbReference type="ARBA" id="ARBA00005495"/>
    </source>
</evidence>
<dbReference type="InterPro" id="IPR011057">
    <property type="entry name" value="Mss4-like_sf"/>
</dbReference>
<dbReference type="HOGENOM" id="CLU_1304831_0_0_1"/>
<evidence type="ECO:0000313" key="7">
    <source>
        <dbReference type="Proteomes" id="UP000016933"/>
    </source>
</evidence>
<evidence type="ECO:0000313" key="6">
    <source>
        <dbReference type="EMBL" id="EME42676.1"/>
    </source>
</evidence>
<sequence length="211" mass="23529">MSGDIRTLKVGCHCGNTQHEIAVNSNELPLKGHMCHCTSCRHATGLLCLTTARLPRNYKPDPELLDNLTAFDFSDTVRDFFCPDCGTEVLGRWEDSGAIKWSVPVGALEQGDVNSFTIDAHIFVEDTRDGGLADFLPKFNGHHVKRHSKGWASEELPLYWKSPDRQEVKPPNPNERLHGYCKCRGVEFWLVPPSASSSVEAHGKGVFPEDR</sequence>
<organism evidence="6 7">
    <name type="scientific">Dothistroma septosporum (strain NZE10 / CBS 128990)</name>
    <name type="common">Red band needle blight fungus</name>
    <name type="synonym">Mycosphaerella pini</name>
    <dbReference type="NCBI Taxonomy" id="675120"/>
    <lineage>
        <taxon>Eukaryota</taxon>
        <taxon>Fungi</taxon>
        <taxon>Dikarya</taxon>
        <taxon>Ascomycota</taxon>
        <taxon>Pezizomycotina</taxon>
        <taxon>Dothideomycetes</taxon>
        <taxon>Dothideomycetidae</taxon>
        <taxon>Mycosphaerellales</taxon>
        <taxon>Mycosphaerellaceae</taxon>
        <taxon>Dothistroma</taxon>
    </lineage>
</organism>
<dbReference type="Pfam" id="PF04828">
    <property type="entry name" value="GFA"/>
    <property type="match status" value="1"/>
</dbReference>
<evidence type="ECO:0000256" key="3">
    <source>
        <dbReference type="ARBA" id="ARBA00022833"/>
    </source>
</evidence>
<evidence type="ECO:0000259" key="5">
    <source>
        <dbReference type="PROSITE" id="PS51891"/>
    </source>
</evidence>
<accession>N1PMH0</accession>
<name>N1PMH0_DOTSN</name>
<dbReference type="eggNOG" id="ENOG502S13F">
    <property type="taxonomic scope" value="Eukaryota"/>
</dbReference>
<keyword evidence="7" id="KW-1185">Reference proteome</keyword>
<protein>
    <recommendedName>
        <fullName evidence="5">CENP-V/GFA domain-containing protein</fullName>
    </recommendedName>
</protein>
<dbReference type="PANTHER" id="PTHR33337">
    <property type="entry name" value="GFA DOMAIN-CONTAINING PROTEIN"/>
    <property type="match status" value="1"/>
</dbReference>
<dbReference type="EMBL" id="KB446541">
    <property type="protein sequence ID" value="EME42676.1"/>
    <property type="molecule type" value="Genomic_DNA"/>
</dbReference>
<dbReference type="Gene3D" id="3.90.1590.10">
    <property type="entry name" value="glutathione-dependent formaldehyde- activating enzyme (gfa)"/>
    <property type="match status" value="1"/>
</dbReference>
<keyword evidence="3" id="KW-0862">Zinc</keyword>
<dbReference type="Proteomes" id="UP000016933">
    <property type="component" value="Unassembled WGS sequence"/>
</dbReference>